<dbReference type="PROSITE" id="PS50851">
    <property type="entry name" value="CHEW"/>
    <property type="match status" value="1"/>
</dbReference>
<dbReference type="PANTHER" id="PTHR43395">
    <property type="entry name" value="SENSOR HISTIDINE KINASE CHEA"/>
    <property type="match status" value="1"/>
</dbReference>
<feature type="domain" description="HPt" evidence="10">
    <location>
        <begin position="245"/>
        <end position="349"/>
    </location>
</feature>
<gene>
    <name evidence="11" type="ORF">MNBD_NITROSPINAE04-634</name>
</gene>
<dbReference type="Gene3D" id="2.40.50.180">
    <property type="entry name" value="CheA-289, Domain 4"/>
    <property type="match status" value="1"/>
</dbReference>
<dbReference type="InterPro" id="IPR002545">
    <property type="entry name" value="CheW-lke_dom"/>
</dbReference>
<dbReference type="SUPFAM" id="SSF55874">
    <property type="entry name" value="ATPase domain of HSP90 chaperone/DNA topoisomerase II/histidine kinase"/>
    <property type="match status" value="1"/>
</dbReference>
<dbReference type="SMART" id="SM00073">
    <property type="entry name" value="HPT"/>
    <property type="match status" value="3"/>
</dbReference>
<sequence length="1233" mass="136383">MAKRKKAKKAEAKTPAGAKEKRPVKSTRKKRIAKGGKTSEAAKEALALSKEKTFKQARVKPEQQNAPSPPPAHKSTRAERQAPLCQEKPVEASSGAGSSSPPVEPQEMTDEMAEYLDDFLLEFGEGIETLDASLMNLEEDPENQEEIRTSFRQIHNIKGISNALGFMKLGELCHTVETALTPFRENQEPVPEELNNAFLEFVDLLRVFKSQIEKTSLEGGVDAEAMIERIKGFKPSAPAHALRADKSAINLYLTDFISELGENIETIDASLLDMEKEPSGAGQVNAILRMVHNLKGLSNSLGMNNLQDICHAVETRLSVFRESGEPVPPGLVNTLFEFNDYLKDIKNGLQKNSGEYDPDMANLLEKLAVPEEKQESKPDEIDEEKRKMLEGYMPDFLLEYDEQIETLDASLLKLENNPGDIDEVNNCFRQLHTLKGSANALGFMKLGGFCHTTESAMTIFRESKKPLSSVFIDTLFKVTDLLREFKKNLDSRWTEGDVKVGPVEKTLDAIKAGEPEDEIIAAGSSKPETKEQKTKPAPLSAGARPVAEKISTIRVNVARLDNLMNSVGELVLLRNRYNQLNFELTHGNYTEELGEAFSNLANSLDMVTGNLQGAVMRTRMLPVGNIFSKFKRVVRDLGKTLHKEVDLFISGSETELDKNLIEAISDPMMHLIRNCVDHGIEPPDVRADAGKPRRGVIKLNAFQEGNSIVIEVIDDGKGIDYDIVAQKAVEKGLLSQEAVDALSRAERTMLIFMPGFSTAEEVSSVSGRGVGMDVVRTNIEKLKGQIEIDSEKGKGTRLKIRIPLTLAIMPTLLCRIEDEKFALPLFSVMEVIRIAPEGIEYISGAPVIRLRDKILPVIFLGKLLNFTGGSGAGQGGGPVDIVVVKVGIKQTGLVIDKALGQEEVLIKPLDLVLQGIYEPQYISGATILGDGVIALIVDVAEIIQRVKLIDIDVAEEVGKTDLMEEEDMVLLLSDGQQEQYGIDLKGISNIDIVESKDIEYISGQEMIKYGDEIMPVTRITCITNIDAPKYYSSLYCVVIAKNGRKAGLLVNELSGMRKLLRRKLRESEGKIDLDNALIVDGQVTFIIAAGQVLAAAGQKRRNIRYETESRDQTKKRSIKNIMVVDDSVTQREIIKDILTAANYNVILAEDGQQAAEKLTEADLVITDLQMPNMDGYELTRIVKKRYPKMPVIMLTTFSEEDNLVKAMETGVDQFLEKGAPKRLLEAIMKASWE</sequence>
<organism evidence="11">
    <name type="scientific">hydrothermal vent metagenome</name>
    <dbReference type="NCBI Taxonomy" id="652676"/>
    <lineage>
        <taxon>unclassified sequences</taxon>
        <taxon>metagenomes</taxon>
        <taxon>ecological metagenomes</taxon>
    </lineage>
</organism>
<dbReference type="GO" id="GO:0000155">
    <property type="term" value="F:phosphorelay sensor kinase activity"/>
    <property type="evidence" value="ECO:0007669"/>
    <property type="project" value="InterPro"/>
</dbReference>
<dbReference type="PANTHER" id="PTHR43395:SF1">
    <property type="entry name" value="CHEMOTAXIS PROTEIN CHEA"/>
    <property type="match status" value="1"/>
</dbReference>
<dbReference type="Pfam" id="PF02518">
    <property type="entry name" value="HATPase_c"/>
    <property type="match status" value="1"/>
</dbReference>
<dbReference type="SUPFAM" id="SSF47384">
    <property type="entry name" value="Homodimeric domain of signal transducing histidine kinase"/>
    <property type="match status" value="1"/>
</dbReference>
<dbReference type="CDD" id="cd16916">
    <property type="entry name" value="HATPase_CheA-like"/>
    <property type="match status" value="1"/>
</dbReference>
<dbReference type="InterPro" id="IPR051315">
    <property type="entry name" value="Bact_Chemotaxis_CheA"/>
</dbReference>
<dbReference type="FunFam" id="3.30.565.10:FF:000016">
    <property type="entry name" value="Chemotaxis protein CheA, putative"/>
    <property type="match status" value="1"/>
</dbReference>
<dbReference type="Pfam" id="PF02895">
    <property type="entry name" value="H-kinase_dim"/>
    <property type="match status" value="1"/>
</dbReference>
<evidence type="ECO:0000256" key="4">
    <source>
        <dbReference type="ARBA" id="ARBA00022679"/>
    </source>
</evidence>
<evidence type="ECO:0000259" key="9">
    <source>
        <dbReference type="PROSITE" id="PS50851"/>
    </source>
</evidence>
<feature type="compositionally biased region" description="Basic residues" evidence="6">
    <location>
        <begin position="24"/>
        <end position="34"/>
    </location>
</feature>
<evidence type="ECO:0000313" key="11">
    <source>
        <dbReference type="EMBL" id="VAX25220.1"/>
    </source>
</evidence>
<dbReference type="InterPro" id="IPR003594">
    <property type="entry name" value="HATPase_dom"/>
</dbReference>
<feature type="region of interest" description="Disordered" evidence="6">
    <location>
        <begin position="1"/>
        <end position="108"/>
    </location>
</feature>
<dbReference type="SMART" id="SM00387">
    <property type="entry name" value="HATPase_c"/>
    <property type="match status" value="1"/>
</dbReference>
<accession>A0A3B1CRA5</accession>
<keyword evidence="3" id="KW-0597">Phosphoprotein</keyword>
<evidence type="ECO:0000256" key="2">
    <source>
        <dbReference type="ARBA" id="ARBA00012438"/>
    </source>
</evidence>
<dbReference type="EC" id="2.7.13.3" evidence="2"/>
<feature type="domain" description="HPt" evidence="10">
    <location>
        <begin position="385"/>
        <end position="492"/>
    </location>
</feature>
<dbReference type="Gene3D" id="1.20.120.160">
    <property type="entry name" value="HPT domain"/>
    <property type="match status" value="3"/>
</dbReference>
<dbReference type="SUPFAM" id="SSF50341">
    <property type="entry name" value="CheW-like"/>
    <property type="match status" value="2"/>
</dbReference>
<dbReference type="InterPro" id="IPR011006">
    <property type="entry name" value="CheY-like_superfamily"/>
</dbReference>
<dbReference type="Gene3D" id="3.30.565.10">
    <property type="entry name" value="Histidine kinase-like ATPase, C-terminal domain"/>
    <property type="match status" value="1"/>
</dbReference>
<dbReference type="GO" id="GO:0006935">
    <property type="term" value="P:chemotaxis"/>
    <property type="evidence" value="ECO:0007669"/>
    <property type="project" value="InterPro"/>
</dbReference>
<feature type="region of interest" description="Disordered" evidence="6">
    <location>
        <begin position="522"/>
        <end position="541"/>
    </location>
</feature>
<feature type="domain" description="HPt" evidence="10">
    <location>
        <begin position="108"/>
        <end position="215"/>
    </location>
</feature>
<evidence type="ECO:0000259" key="7">
    <source>
        <dbReference type="PROSITE" id="PS50109"/>
    </source>
</evidence>
<dbReference type="InterPro" id="IPR036890">
    <property type="entry name" value="HATPase_C_sf"/>
</dbReference>
<dbReference type="SUPFAM" id="SSF52172">
    <property type="entry name" value="CheY-like"/>
    <property type="match status" value="1"/>
</dbReference>
<evidence type="ECO:0000256" key="6">
    <source>
        <dbReference type="SAM" id="MobiDB-lite"/>
    </source>
</evidence>
<reference evidence="11" key="1">
    <citation type="submission" date="2018-06" db="EMBL/GenBank/DDBJ databases">
        <authorList>
            <person name="Zhirakovskaya E."/>
        </authorList>
    </citation>
    <scope>NUCLEOTIDE SEQUENCE</scope>
</reference>
<dbReference type="GO" id="GO:0005737">
    <property type="term" value="C:cytoplasm"/>
    <property type="evidence" value="ECO:0007669"/>
    <property type="project" value="InterPro"/>
</dbReference>
<dbReference type="InterPro" id="IPR004105">
    <property type="entry name" value="CheA-like_dim"/>
</dbReference>
<dbReference type="PROSITE" id="PS50894">
    <property type="entry name" value="HPT"/>
    <property type="match status" value="3"/>
</dbReference>
<comment type="catalytic activity">
    <reaction evidence="1">
        <text>ATP + protein L-histidine = ADP + protein N-phospho-L-histidine.</text>
        <dbReference type="EC" id="2.7.13.3"/>
    </reaction>
</comment>
<dbReference type="CDD" id="cd00156">
    <property type="entry name" value="REC"/>
    <property type="match status" value="1"/>
</dbReference>
<dbReference type="InterPro" id="IPR036641">
    <property type="entry name" value="HPT_dom_sf"/>
</dbReference>
<dbReference type="PROSITE" id="PS50110">
    <property type="entry name" value="RESPONSE_REGULATORY"/>
    <property type="match status" value="1"/>
</dbReference>
<dbReference type="SMART" id="SM00260">
    <property type="entry name" value="CheW"/>
    <property type="match status" value="1"/>
</dbReference>
<dbReference type="InterPro" id="IPR005467">
    <property type="entry name" value="His_kinase_dom"/>
</dbReference>
<dbReference type="InterPro" id="IPR004358">
    <property type="entry name" value="Sig_transdc_His_kin-like_C"/>
</dbReference>
<dbReference type="InterPro" id="IPR008207">
    <property type="entry name" value="Sig_transdc_His_kin_Hpt_dom"/>
</dbReference>
<keyword evidence="4" id="KW-0808">Transferase</keyword>
<dbReference type="Gene3D" id="1.10.287.560">
    <property type="entry name" value="Histidine kinase CheA-like, homodimeric domain"/>
    <property type="match status" value="1"/>
</dbReference>
<dbReference type="InterPro" id="IPR001789">
    <property type="entry name" value="Sig_transdc_resp-reg_receiver"/>
</dbReference>
<proteinExistence type="predicted"/>
<dbReference type="PRINTS" id="PR00344">
    <property type="entry name" value="BCTRLSENSOR"/>
</dbReference>
<dbReference type="CDD" id="cd00088">
    <property type="entry name" value="HPT"/>
    <property type="match status" value="3"/>
</dbReference>
<dbReference type="EMBL" id="UOGA01000292">
    <property type="protein sequence ID" value="VAX25220.1"/>
    <property type="molecule type" value="Genomic_DNA"/>
</dbReference>
<protein>
    <recommendedName>
        <fullName evidence="2">histidine kinase</fullName>
        <ecNumber evidence="2">2.7.13.3</ecNumber>
    </recommendedName>
</protein>
<dbReference type="Gene3D" id="2.30.30.40">
    <property type="entry name" value="SH3 Domains"/>
    <property type="match status" value="1"/>
</dbReference>
<dbReference type="InterPro" id="IPR036061">
    <property type="entry name" value="CheW-like_dom_sf"/>
</dbReference>
<dbReference type="Gene3D" id="3.40.50.2300">
    <property type="match status" value="1"/>
</dbReference>
<feature type="compositionally biased region" description="Low complexity" evidence="6">
    <location>
        <begin position="91"/>
        <end position="101"/>
    </location>
</feature>
<dbReference type="InterPro" id="IPR036097">
    <property type="entry name" value="HisK_dim/P_sf"/>
</dbReference>
<dbReference type="Pfam" id="PF00072">
    <property type="entry name" value="Response_reg"/>
    <property type="match status" value="1"/>
</dbReference>
<evidence type="ECO:0000259" key="8">
    <source>
        <dbReference type="PROSITE" id="PS50110"/>
    </source>
</evidence>
<dbReference type="CDD" id="cd00731">
    <property type="entry name" value="CheA_reg"/>
    <property type="match status" value="1"/>
</dbReference>
<dbReference type="Pfam" id="PF01584">
    <property type="entry name" value="CheW"/>
    <property type="match status" value="2"/>
</dbReference>
<evidence type="ECO:0000259" key="10">
    <source>
        <dbReference type="PROSITE" id="PS50894"/>
    </source>
</evidence>
<evidence type="ECO:0000256" key="5">
    <source>
        <dbReference type="ARBA" id="ARBA00022777"/>
    </source>
</evidence>
<feature type="domain" description="Histidine kinase" evidence="7">
    <location>
        <begin position="590"/>
        <end position="806"/>
    </location>
</feature>
<evidence type="ECO:0000256" key="3">
    <source>
        <dbReference type="ARBA" id="ARBA00022553"/>
    </source>
</evidence>
<feature type="domain" description="CheW-like" evidence="9">
    <location>
        <begin position="808"/>
        <end position="948"/>
    </location>
</feature>
<feature type="domain" description="Response regulatory" evidence="8">
    <location>
        <begin position="1120"/>
        <end position="1232"/>
    </location>
</feature>
<dbReference type="SUPFAM" id="SSF47226">
    <property type="entry name" value="Histidine-containing phosphotransfer domain, HPT domain"/>
    <property type="match status" value="3"/>
</dbReference>
<dbReference type="PROSITE" id="PS50109">
    <property type="entry name" value="HIS_KIN"/>
    <property type="match status" value="1"/>
</dbReference>
<dbReference type="AlphaFoldDB" id="A0A3B1CRA5"/>
<evidence type="ECO:0000256" key="1">
    <source>
        <dbReference type="ARBA" id="ARBA00000085"/>
    </source>
</evidence>
<dbReference type="InterPro" id="IPR037006">
    <property type="entry name" value="CheA-like_homodim_sf"/>
</dbReference>
<dbReference type="Pfam" id="PF01627">
    <property type="entry name" value="Hpt"/>
    <property type="match status" value="3"/>
</dbReference>
<dbReference type="SMART" id="SM01231">
    <property type="entry name" value="H-kinase_dim"/>
    <property type="match status" value="1"/>
</dbReference>
<keyword evidence="5 11" id="KW-0418">Kinase</keyword>
<dbReference type="SMART" id="SM00448">
    <property type="entry name" value="REC"/>
    <property type="match status" value="1"/>
</dbReference>
<name>A0A3B1CRA5_9ZZZZ</name>